<dbReference type="Proteomes" id="UP000028999">
    <property type="component" value="Unassembled WGS sequence"/>
</dbReference>
<reference evidence="1 2" key="1">
    <citation type="journal article" date="2014" name="Science">
        <title>Plant genetics. Early allopolyploid evolution in the post-Neolithic Brassica napus oilseed genome.</title>
        <authorList>
            <person name="Chalhoub B."/>
            <person name="Denoeud F."/>
            <person name="Liu S."/>
            <person name="Parkin I.A."/>
            <person name="Tang H."/>
            <person name="Wang X."/>
            <person name="Chiquet J."/>
            <person name="Belcram H."/>
            <person name="Tong C."/>
            <person name="Samans B."/>
            <person name="Correa M."/>
            <person name="Da Silva C."/>
            <person name="Just J."/>
            <person name="Falentin C."/>
            <person name="Koh C.S."/>
            <person name="Le Clainche I."/>
            <person name="Bernard M."/>
            <person name="Bento P."/>
            <person name="Noel B."/>
            <person name="Labadie K."/>
            <person name="Alberti A."/>
            <person name="Charles M."/>
            <person name="Arnaud D."/>
            <person name="Guo H."/>
            <person name="Daviaud C."/>
            <person name="Alamery S."/>
            <person name="Jabbari K."/>
            <person name="Zhao M."/>
            <person name="Edger P.P."/>
            <person name="Chelaifa H."/>
            <person name="Tack D."/>
            <person name="Lassalle G."/>
            <person name="Mestiri I."/>
            <person name="Schnel N."/>
            <person name="Le Paslier M.C."/>
            <person name="Fan G."/>
            <person name="Renault V."/>
            <person name="Bayer P.E."/>
            <person name="Golicz A.A."/>
            <person name="Manoli S."/>
            <person name="Lee T.H."/>
            <person name="Thi V.H."/>
            <person name="Chalabi S."/>
            <person name="Hu Q."/>
            <person name="Fan C."/>
            <person name="Tollenaere R."/>
            <person name="Lu Y."/>
            <person name="Battail C."/>
            <person name="Shen J."/>
            <person name="Sidebottom C.H."/>
            <person name="Wang X."/>
            <person name="Canaguier A."/>
            <person name="Chauveau A."/>
            <person name="Berard A."/>
            <person name="Deniot G."/>
            <person name="Guan M."/>
            <person name="Liu Z."/>
            <person name="Sun F."/>
            <person name="Lim Y.P."/>
            <person name="Lyons E."/>
            <person name="Town C.D."/>
            <person name="Bancroft I."/>
            <person name="Wang X."/>
            <person name="Meng J."/>
            <person name="Ma J."/>
            <person name="Pires J.C."/>
            <person name="King G.J."/>
            <person name="Brunel D."/>
            <person name="Delourme R."/>
            <person name="Renard M."/>
            <person name="Aury J.M."/>
            <person name="Adams K.L."/>
            <person name="Batley J."/>
            <person name="Snowdon R.J."/>
            <person name="Tost J."/>
            <person name="Edwards D."/>
            <person name="Zhou Y."/>
            <person name="Hua W."/>
            <person name="Sharpe A.G."/>
            <person name="Paterson A.H."/>
            <person name="Guan C."/>
            <person name="Wincker P."/>
        </authorList>
    </citation>
    <scope>NUCLEOTIDE SEQUENCE [LARGE SCALE GENOMIC DNA]</scope>
    <source>
        <strain evidence="2">cv. Darmor-bzh</strain>
    </source>
</reference>
<dbReference type="OMA" id="CIAKCGL"/>
<organism evidence="1 2">
    <name type="scientific">Brassica napus</name>
    <name type="common">Rape</name>
    <dbReference type="NCBI Taxonomy" id="3708"/>
    <lineage>
        <taxon>Eukaryota</taxon>
        <taxon>Viridiplantae</taxon>
        <taxon>Streptophyta</taxon>
        <taxon>Embryophyta</taxon>
        <taxon>Tracheophyta</taxon>
        <taxon>Spermatophyta</taxon>
        <taxon>Magnoliopsida</taxon>
        <taxon>eudicotyledons</taxon>
        <taxon>Gunneridae</taxon>
        <taxon>Pentapetalae</taxon>
        <taxon>rosids</taxon>
        <taxon>malvids</taxon>
        <taxon>Brassicales</taxon>
        <taxon>Brassicaceae</taxon>
        <taxon>Brassiceae</taxon>
        <taxon>Brassica</taxon>
    </lineage>
</organism>
<protein>
    <submittedName>
        <fullName evidence="1">BnaC08g08700D protein</fullName>
    </submittedName>
</protein>
<name>A0A078G0C4_BRANA</name>
<evidence type="ECO:0000313" key="1">
    <source>
        <dbReference type="EMBL" id="CDY18746.1"/>
    </source>
</evidence>
<accession>A0A078G0C4</accession>
<keyword evidence="2" id="KW-1185">Reference proteome</keyword>
<gene>
    <name evidence="1" type="primary">BnaC08g08700D</name>
    <name evidence="1" type="ORF">GSBRNA2T00005864001</name>
</gene>
<proteinExistence type="predicted"/>
<dbReference type="AlphaFoldDB" id="A0A078G0C4"/>
<evidence type="ECO:0000313" key="2">
    <source>
        <dbReference type="Proteomes" id="UP000028999"/>
    </source>
</evidence>
<dbReference type="EMBL" id="LK032088">
    <property type="protein sequence ID" value="CDY18746.1"/>
    <property type="molecule type" value="Genomic_DNA"/>
</dbReference>
<dbReference type="PaxDb" id="3708-A0A078G0C4"/>
<sequence>MGQPAKVNWAVSNKLKVVHQRNNIKVGHKKVDCLAREKRKNSAQKMNKAFIEPRRVDKVCIAKRGLVDDIKEEKPKGGCDFVRVDLDVGQEASNLEPGQGVVRGAKGNEIEVHQEVMQGDRLESDAGITQSL</sequence>
<dbReference type="Gramene" id="CDY18746">
    <property type="protein sequence ID" value="CDY18746"/>
    <property type="gene ID" value="GSBRNA2T00005864001"/>
</dbReference>